<feature type="chain" id="PRO_5017191884" description="Secreted protein" evidence="2">
    <location>
        <begin position="27"/>
        <end position="115"/>
    </location>
</feature>
<keyword evidence="4" id="KW-1185">Reference proteome</keyword>
<evidence type="ECO:0000313" key="4">
    <source>
        <dbReference type="Proteomes" id="UP000248961"/>
    </source>
</evidence>
<evidence type="ECO:0000256" key="2">
    <source>
        <dbReference type="SAM" id="SignalP"/>
    </source>
</evidence>
<dbReference type="VEuPathDB" id="FungiDB:BO97DRAFT_123574"/>
<dbReference type="GeneID" id="37194276"/>
<dbReference type="EMBL" id="KZ824294">
    <property type="protein sequence ID" value="RAL10617.1"/>
    <property type="molecule type" value="Genomic_DNA"/>
</dbReference>
<evidence type="ECO:0008006" key="5">
    <source>
        <dbReference type="Google" id="ProtNLM"/>
    </source>
</evidence>
<evidence type="ECO:0000313" key="3">
    <source>
        <dbReference type="EMBL" id="RAL10617.1"/>
    </source>
</evidence>
<dbReference type="RefSeq" id="XP_025549771.1">
    <property type="nucleotide sequence ID" value="XM_025689987.1"/>
</dbReference>
<feature type="region of interest" description="Disordered" evidence="1">
    <location>
        <begin position="60"/>
        <end position="79"/>
    </location>
</feature>
<sequence length="115" mass="12367">MARIPRGPRALSHIAFLLVAMRSFHPAPLSPVLQGLDSTNTPDSFTRLVTPLSLNQGLFSGGAAGERHNPSTCRKGGHGYQWSNLDRVNGHTASETGQHHSTPAPAAVLWTMYVL</sequence>
<reference evidence="3 4" key="1">
    <citation type="submission" date="2018-02" db="EMBL/GenBank/DDBJ databases">
        <title>The genomes of Aspergillus section Nigri reveals drivers in fungal speciation.</title>
        <authorList>
            <consortium name="DOE Joint Genome Institute"/>
            <person name="Vesth T.C."/>
            <person name="Nybo J."/>
            <person name="Theobald S."/>
            <person name="Brandl J."/>
            <person name="Frisvad J.C."/>
            <person name="Nielsen K.F."/>
            <person name="Lyhne E.K."/>
            <person name="Kogle M.E."/>
            <person name="Kuo A."/>
            <person name="Riley R."/>
            <person name="Clum A."/>
            <person name="Nolan M."/>
            <person name="Lipzen A."/>
            <person name="Salamov A."/>
            <person name="Henrissat B."/>
            <person name="Wiebenga A."/>
            <person name="De vries R.P."/>
            <person name="Grigoriev I.V."/>
            <person name="Mortensen U.H."/>
            <person name="Andersen M.R."/>
            <person name="Baker S.E."/>
        </authorList>
    </citation>
    <scope>NUCLEOTIDE SEQUENCE [LARGE SCALE GENOMIC DNA]</scope>
    <source>
        <strain evidence="3 4">CBS 101889</strain>
    </source>
</reference>
<dbReference type="AlphaFoldDB" id="A0A395HS24"/>
<dbReference type="Proteomes" id="UP000248961">
    <property type="component" value="Unassembled WGS sequence"/>
</dbReference>
<protein>
    <recommendedName>
        <fullName evidence="5">Secreted protein</fullName>
    </recommendedName>
</protein>
<proteinExistence type="predicted"/>
<keyword evidence="2" id="KW-0732">Signal</keyword>
<feature type="signal peptide" evidence="2">
    <location>
        <begin position="1"/>
        <end position="26"/>
    </location>
</feature>
<accession>A0A395HS24</accession>
<gene>
    <name evidence="3" type="ORF">BO97DRAFT_123574</name>
</gene>
<evidence type="ECO:0000256" key="1">
    <source>
        <dbReference type="SAM" id="MobiDB-lite"/>
    </source>
</evidence>
<name>A0A395HS24_ASPHC</name>
<organism evidence="3 4">
    <name type="scientific">Aspergillus homomorphus (strain CBS 101889)</name>
    <dbReference type="NCBI Taxonomy" id="1450537"/>
    <lineage>
        <taxon>Eukaryota</taxon>
        <taxon>Fungi</taxon>
        <taxon>Dikarya</taxon>
        <taxon>Ascomycota</taxon>
        <taxon>Pezizomycotina</taxon>
        <taxon>Eurotiomycetes</taxon>
        <taxon>Eurotiomycetidae</taxon>
        <taxon>Eurotiales</taxon>
        <taxon>Aspergillaceae</taxon>
        <taxon>Aspergillus</taxon>
        <taxon>Aspergillus subgen. Circumdati</taxon>
    </lineage>
</organism>